<evidence type="ECO:0000313" key="8">
    <source>
        <dbReference type="EnsemblMetazoa" id="XP_016982916.2"/>
    </source>
</evidence>
<name>A0ABM5HNG5_DRORH</name>
<evidence type="ECO:0000256" key="2">
    <source>
        <dbReference type="ARBA" id="ARBA00022475"/>
    </source>
</evidence>
<evidence type="ECO:0000256" key="5">
    <source>
        <dbReference type="ARBA" id="ARBA00023136"/>
    </source>
</evidence>
<keyword evidence="7" id="KW-0175">Coiled coil</keyword>
<feature type="transmembrane region" description="Helical" evidence="6">
    <location>
        <begin position="291"/>
        <end position="315"/>
    </location>
</feature>
<dbReference type="Proteomes" id="UP001652680">
    <property type="component" value="Unassembled WGS sequence"/>
</dbReference>
<evidence type="ECO:0000256" key="4">
    <source>
        <dbReference type="ARBA" id="ARBA00022989"/>
    </source>
</evidence>
<reference evidence="9" key="1">
    <citation type="journal article" date="2021" name="Elife">
        <title>Highly contiguous assemblies of 101 drosophilid genomes.</title>
        <authorList>
            <person name="Kim B.Y."/>
            <person name="Wang J.R."/>
            <person name="Miller D.E."/>
            <person name="Barmina O."/>
            <person name="Delaney E."/>
            <person name="Thompson A."/>
            <person name="Comeault A.A."/>
            <person name="Peede D."/>
            <person name="D'Agostino E.R."/>
            <person name="Pelaez J."/>
            <person name="Aguilar J.M."/>
            <person name="Haji D."/>
            <person name="Matsunaga T."/>
            <person name="Armstrong E.E."/>
            <person name="Zych M."/>
            <person name="Ogawa Y."/>
            <person name="Stamenkovic-Radak M."/>
            <person name="Jelic M."/>
            <person name="Veselinovic M.S."/>
            <person name="Tanaskovic M."/>
            <person name="Eric P."/>
            <person name="Gao J.J."/>
            <person name="Katoh T.K."/>
            <person name="Toda M.J."/>
            <person name="Watabe H."/>
            <person name="Watada M."/>
            <person name="Davis J.S."/>
            <person name="Moyle L.C."/>
            <person name="Manoli G."/>
            <person name="Bertolini E."/>
            <person name="Kostal V."/>
            <person name="Hawley R.S."/>
            <person name="Takahashi A."/>
            <person name="Jones C.D."/>
            <person name="Price D.K."/>
            <person name="Whiteman N."/>
            <person name="Kopp A."/>
            <person name="Matute D.R."/>
            <person name="Petrov D.A."/>
        </authorList>
    </citation>
    <scope>NUCLEOTIDE SEQUENCE [LARGE SCALE GENOMIC DNA]</scope>
</reference>
<evidence type="ECO:0000256" key="7">
    <source>
        <dbReference type="SAM" id="Coils"/>
    </source>
</evidence>
<feature type="transmembrane region" description="Helical" evidence="6">
    <location>
        <begin position="6"/>
        <end position="26"/>
    </location>
</feature>
<keyword evidence="6" id="KW-0807">Transducer</keyword>
<proteinExistence type="inferred from homology"/>
<keyword evidence="2 6" id="KW-1003">Cell membrane</keyword>
<accession>A0ABM5HNG5</accession>
<protein>
    <recommendedName>
        <fullName evidence="6">Gustatory receptor</fullName>
    </recommendedName>
</protein>
<evidence type="ECO:0000256" key="1">
    <source>
        <dbReference type="ARBA" id="ARBA00004651"/>
    </source>
</evidence>
<dbReference type="RefSeq" id="XP_016982916.2">
    <property type="nucleotide sequence ID" value="XM_017127427.2"/>
</dbReference>
<feature type="transmembrane region" description="Helical" evidence="6">
    <location>
        <begin position="167"/>
        <end position="187"/>
    </location>
</feature>
<organism evidence="8 9">
    <name type="scientific">Drosophila rhopaloa</name>
    <name type="common">Fruit fly</name>
    <dbReference type="NCBI Taxonomy" id="1041015"/>
    <lineage>
        <taxon>Eukaryota</taxon>
        <taxon>Metazoa</taxon>
        <taxon>Ecdysozoa</taxon>
        <taxon>Arthropoda</taxon>
        <taxon>Hexapoda</taxon>
        <taxon>Insecta</taxon>
        <taxon>Pterygota</taxon>
        <taxon>Neoptera</taxon>
        <taxon>Endopterygota</taxon>
        <taxon>Diptera</taxon>
        <taxon>Brachycera</taxon>
        <taxon>Muscomorpha</taxon>
        <taxon>Ephydroidea</taxon>
        <taxon>Drosophilidae</taxon>
        <taxon>Drosophila</taxon>
        <taxon>Sophophora</taxon>
    </lineage>
</organism>
<dbReference type="EnsemblMetazoa" id="XM_017127427.2">
    <property type="protein sequence ID" value="XP_016982916.2"/>
    <property type="gene ID" value="LOC108047310"/>
</dbReference>
<feature type="transmembrane region" description="Helical" evidence="6">
    <location>
        <begin position="78"/>
        <end position="96"/>
    </location>
</feature>
<comment type="caution">
    <text evidence="6">Lacks conserved residue(s) required for the propagation of feature annotation.</text>
</comment>
<dbReference type="GeneID" id="108047310"/>
<feature type="transmembrane region" description="Helical" evidence="6">
    <location>
        <begin position="38"/>
        <end position="58"/>
    </location>
</feature>
<comment type="similarity">
    <text evidence="6">Belongs to the insect chemoreceptor superfamily. Gustatory receptor (GR) family.</text>
</comment>
<reference evidence="8" key="2">
    <citation type="submission" date="2025-05" db="UniProtKB">
        <authorList>
            <consortium name="EnsemblMetazoa"/>
        </authorList>
    </citation>
    <scope>IDENTIFICATION</scope>
</reference>
<keyword evidence="5 6" id="KW-0472">Membrane</keyword>
<comment type="function">
    <text evidence="6">Gustatory receptor which mediates acceptance or avoidance behavior, depending on its substrates.</text>
</comment>
<keyword evidence="4 6" id="KW-1133">Transmembrane helix</keyword>
<dbReference type="Pfam" id="PF08395">
    <property type="entry name" value="7tm_7"/>
    <property type="match status" value="1"/>
</dbReference>
<keyword evidence="3 6" id="KW-0812">Transmembrane</keyword>
<sequence>MVDLASWVLRVVYFYGHLIGVSNFEFDWRTGRVFAAKWTTFYAIAINSTMFILYSYHWIGITNMMNLFFGKANKLHEYVVIIMTGIKIVAGLVTVLNRWRQRCQMMDLARNVIQLFLNCPQLKKISRLGVLVKFFTGVVTDFLQVIITLDALGRVDPQYYLGISLQYWMSAILNLATSQHYLIVLFIRSHYQILNVELRQVIEESKELSRNPPGQGVFMTRCCFLADQLEDIAKIQSQLQSIMNQLEEVFGLQGMMVQSGYYMSMVATAYLTYSVLRNGYEAMQMTFRGVILTSAWCFFYYFDVMLNLVVMLFVLDEHKKLLLLLEERTLFAPGLDVRLEQSFESFQLQVTHNPLKIDVVKMYEINRSSSMSMFASFIMHSIYLIQYDLENF</sequence>
<evidence type="ECO:0000313" key="9">
    <source>
        <dbReference type="Proteomes" id="UP001652680"/>
    </source>
</evidence>
<feature type="transmembrane region" description="Helical" evidence="6">
    <location>
        <begin position="130"/>
        <end position="147"/>
    </location>
</feature>
<keyword evidence="6" id="KW-0675">Receptor</keyword>
<evidence type="ECO:0000256" key="6">
    <source>
        <dbReference type="RuleBase" id="RU363108"/>
    </source>
</evidence>
<keyword evidence="9" id="KW-1185">Reference proteome</keyword>
<evidence type="ECO:0000256" key="3">
    <source>
        <dbReference type="ARBA" id="ARBA00022692"/>
    </source>
</evidence>
<feature type="coiled-coil region" evidence="7">
    <location>
        <begin position="191"/>
        <end position="245"/>
    </location>
</feature>
<comment type="subcellular location">
    <subcellularLocation>
        <location evidence="1 6">Cell membrane</location>
        <topology evidence="1 6">Multi-pass membrane protein</topology>
    </subcellularLocation>
</comment>
<dbReference type="InterPro" id="IPR013604">
    <property type="entry name" value="7TM_chemorcpt"/>
</dbReference>